<evidence type="ECO:0000313" key="1">
    <source>
        <dbReference type="EMBL" id="TGO90742.1"/>
    </source>
</evidence>
<sequence>MSLKCNPCYERPMLRKATHATEPVYRSTGTNLPKDVRCKVRNTAAEAATFRILAQLEKLVSKMDPVTGIHDSIKACNIHIFSAVLEHVTPAQLTIVQTSSARFYTK</sequence>
<comment type="caution">
    <text evidence="1">The sequence shown here is derived from an EMBL/GenBank/DDBJ whole genome shotgun (WGS) entry which is preliminary data.</text>
</comment>
<gene>
    <name evidence="1" type="ORF">BPOR_0052g00050</name>
</gene>
<proteinExistence type="predicted"/>
<name>A0A4Z1L1N7_9HELO</name>
<protein>
    <submittedName>
        <fullName evidence="1">Uncharacterized protein</fullName>
    </submittedName>
</protein>
<keyword evidence="2" id="KW-1185">Reference proteome</keyword>
<reference evidence="1 2" key="1">
    <citation type="submission" date="2017-12" db="EMBL/GenBank/DDBJ databases">
        <title>Comparative genomics of Botrytis spp.</title>
        <authorList>
            <person name="Valero-Jimenez C.A."/>
            <person name="Tapia P."/>
            <person name="Veloso J."/>
            <person name="Silva-Moreno E."/>
            <person name="Staats M."/>
            <person name="Valdes J.H."/>
            <person name="Van Kan J.A.L."/>
        </authorList>
    </citation>
    <scope>NUCLEOTIDE SEQUENCE [LARGE SCALE GENOMIC DNA]</scope>
    <source>
        <strain evidence="1 2">MUCL3349</strain>
    </source>
</reference>
<accession>A0A4Z1L1N7</accession>
<organism evidence="1 2">
    <name type="scientific">Botrytis porri</name>
    <dbReference type="NCBI Taxonomy" id="87229"/>
    <lineage>
        <taxon>Eukaryota</taxon>
        <taxon>Fungi</taxon>
        <taxon>Dikarya</taxon>
        <taxon>Ascomycota</taxon>
        <taxon>Pezizomycotina</taxon>
        <taxon>Leotiomycetes</taxon>
        <taxon>Helotiales</taxon>
        <taxon>Sclerotiniaceae</taxon>
        <taxon>Botrytis</taxon>
    </lineage>
</organism>
<dbReference type="EMBL" id="PQXO01000052">
    <property type="protein sequence ID" value="TGO90742.1"/>
    <property type="molecule type" value="Genomic_DNA"/>
</dbReference>
<dbReference type="Proteomes" id="UP000297280">
    <property type="component" value="Unassembled WGS sequence"/>
</dbReference>
<evidence type="ECO:0000313" key="2">
    <source>
        <dbReference type="Proteomes" id="UP000297280"/>
    </source>
</evidence>
<dbReference type="AlphaFoldDB" id="A0A4Z1L1N7"/>